<dbReference type="SUPFAM" id="SSF46955">
    <property type="entry name" value="Putative DNA-binding domain"/>
    <property type="match status" value="1"/>
</dbReference>
<protein>
    <submittedName>
        <fullName evidence="3">DNA-binding transcriptional MerR regulator</fullName>
    </submittedName>
</protein>
<name>A0A7Y9I3G3_9ACTN</name>
<dbReference type="PANTHER" id="PTHR30204:SF97">
    <property type="entry name" value="MERR FAMILY REGULATORY PROTEIN"/>
    <property type="match status" value="1"/>
</dbReference>
<keyword evidence="4" id="KW-1185">Reference proteome</keyword>
<gene>
    <name evidence="3" type="ORF">BKA15_000848</name>
</gene>
<sequence>MISPDLLTIGAFARLVGLTPSALRFYDDCGLLRPREIDPQTGYRYYGHDQRRAAVLLRRTRELDLPLAEVEAVLAGPPERSVEIIRDHAAKLGARAERTARTAAELIAGLEAESRSGTEAEPVAETTVEVAGPELAAAIRQVRSAAEPASAPRGVLFDLGSVESDGSGELAVVADGPAWLAVRTLPAVITGLASARRLPIAAADTEPLTQLARRQDRLTVRFGAGRIGAAAVPPQVVADPDRLILRHEVDLHPSHRAVFADLAPWRSRVIMDRAAASAALPADASVRLVIDHDHVEFHGGSLGPGEAGGPRRVPAVCRGVSLTVAFATEVLAAALSAGLGPDVLLESSGPDRPVLVRSADQGSFTLLIMPQQPLS</sequence>
<dbReference type="Gene3D" id="3.10.150.10">
    <property type="entry name" value="DNA Polymerase III, subunit A, domain 2"/>
    <property type="match status" value="1"/>
</dbReference>
<dbReference type="Pfam" id="PF13411">
    <property type="entry name" value="MerR_1"/>
    <property type="match status" value="1"/>
</dbReference>
<proteinExistence type="predicted"/>
<reference evidence="3 4" key="1">
    <citation type="submission" date="2020-07" db="EMBL/GenBank/DDBJ databases">
        <title>Sequencing the genomes of 1000 actinobacteria strains.</title>
        <authorList>
            <person name="Klenk H.-P."/>
        </authorList>
    </citation>
    <scope>NUCLEOTIDE SEQUENCE [LARGE SCALE GENOMIC DNA]</scope>
    <source>
        <strain evidence="3 4">DSM 22083</strain>
    </source>
</reference>
<dbReference type="Gene3D" id="1.10.1660.10">
    <property type="match status" value="1"/>
</dbReference>
<dbReference type="Proteomes" id="UP000569914">
    <property type="component" value="Unassembled WGS sequence"/>
</dbReference>
<evidence type="ECO:0000313" key="4">
    <source>
        <dbReference type="Proteomes" id="UP000569914"/>
    </source>
</evidence>
<dbReference type="InterPro" id="IPR047057">
    <property type="entry name" value="MerR_fam"/>
</dbReference>
<keyword evidence="1 3" id="KW-0238">DNA-binding</keyword>
<organism evidence="3 4">
    <name type="scientific">Microlunatus parietis</name>
    <dbReference type="NCBI Taxonomy" id="682979"/>
    <lineage>
        <taxon>Bacteria</taxon>
        <taxon>Bacillati</taxon>
        <taxon>Actinomycetota</taxon>
        <taxon>Actinomycetes</taxon>
        <taxon>Propionibacteriales</taxon>
        <taxon>Propionibacteriaceae</taxon>
        <taxon>Microlunatus</taxon>
    </lineage>
</organism>
<dbReference type="GO" id="GO:0003677">
    <property type="term" value="F:DNA binding"/>
    <property type="evidence" value="ECO:0007669"/>
    <property type="project" value="UniProtKB-KW"/>
</dbReference>
<dbReference type="SUPFAM" id="SSF55979">
    <property type="entry name" value="DNA clamp"/>
    <property type="match status" value="1"/>
</dbReference>
<evidence type="ECO:0000256" key="1">
    <source>
        <dbReference type="ARBA" id="ARBA00023125"/>
    </source>
</evidence>
<dbReference type="InterPro" id="IPR046938">
    <property type="entry name" value="DNA_clamp_sf"/>
</dbReference>
<dbReference type="RefSeq" id="WP_179748352.1">
    <property type="nucleotide sequence ID" value="NZ_JACCBU010000001.1"/>
</dbReference>
<dbReference type="PANTHER" id="PTHR30204">
    <property type="entry name" value="REDOX-CYCLING DRUG-SENSING TRANSCRIPTIONAL ACTIVATOR SOXR"/>
    <property type="match status" value="1"/>
</dbReference>
<dbReference type="InterPro" id="IPR009061">
    <property type="entry name" value="DNA-bd_dom_put_sf"/>
</dbReference>
<evidence type="ECO:0000313" key="3">
    <source>
        <dbReference type="EMBL" id="NYE69519.1"/>
    </source>
</evidence>
<comment type="caution">
    <text evidence="3">The sequence shown here is derived from an EMBL/GenBank/DDBJ whole genome shotgun (WGS) entry which is preliminary data.</text>
</comment>
<accession>A0A7Y9I3G3</accession>
<dbReference type="PROSITE" id="PS50937">
    <property type="entry name" value="HTH_MERR_2"/>
    <property type="match status" value="1"/>
</dbReference>
<dbReference type="EMBL" id="JACCBU010000001">
    <property type="protein sequence ID" value="NYE69519.1"/>
    <property type="molecule type" value="Genomic_DNA"/>
</dbReference>
<dbReference type="SMART" id="SM00422">
    <property type="entry name" value="HTH_MERR"/>
    <property type="match status" value="1"/>
</dbReference>
<dbReference type="PROSITE" id="PS00552">
    <property type="entry name" value="HTH_MERR_1"/>
    <property type="match status" value="1"/>
</dbReference>
<dbReference type="InterPro" id="IPR000551">
    <property type="entry name" value="MerR-type_HTH_dom"/>
</dbReference>
<evidence type="ECO:0000259" key="2">
    <source>
        <dbReference type="PROSITE" id="PS50937"/>
    </source>
</evidence>
<dbReference type="GO" id="GO:0003700">
    <property type="term" value="F:DNA-binding transcription factor activity"/>
    <property type="evidence" value="ECO:0007669"/>
    <property type="project" value="InterPro"/>
</dbReference>
<dbReference type="AlphaFoldDB" id="A0A7Y9I3G3"/>
<feature type="domain" description="HTH merR-type" evidence="2">
    <location>
        <begin position="6"/>
        <end position="76"/>
    </location>
</feature>